<protein>
    <submittedName>
        <fullName evidence="1">Uncharacterized protein</fullName>
    </submittedName>
</protein>
<name>A0A7J6TZT2_PEROL</name>
<dbReference type="Proteomes" id="UP000553632">
    <property type="component" value="Unassembled WGS sequence"/>
</dbReference>
<gene>
    <name evidence="1" type="ORF">FOZ63_013827</name>
</gene>
<reference evidence="1 2" key="1">
    <citation type="submission" date="2020-04" db="EMBL/GenBank/DDBJ databases">
        <title>Perkinsus olseni comparative genomics.</title>
        <authorList>
            <person name="Bogema D.R."/>
        </authorList>
    </citation>
    <scope>NUCLEOTIDE SEQUENCE [LARGE SCALE GENOMIC DNA]</scope>
    <source>
        <strain evidence="1 2">ATCC PRA-207</strain>
    </source>
</reference>
<evidence type="ECO:0000313" key="1">
    <source>
        <dbReference type="EMBL" id="KAF4750773.1"/>
    </source>
</evidence>
<sequence length="241" mass="27027">VAGRFLYSFGDTRVVVDVTETSKVGLSFSVSGHPYFTDGLYPLRHTSNHTYRIDFGDSAGGVSPWYQRLKELDPEGKFDPDDLQVIEYNTADSLYGSFEGERRRFIRLGFEVYPGFFVGVLTQSPDIAVNAAIGKGAMSIIVVCGSNHTDEFTFSFVREERPYLSFGLSSKGGDSMEHFYQNVQEYCPELYLMEGDFSRITFATPDLVILPLQGFRFPVKRVSDDGPTVVPFPKRALLPSF</sequence>
<feature type="non-terminal residue" evidence="1">
    <location>
        <position position="1"/>
    </location>
</feature>
<keyword evidence="2" id="KW-1185">Reference proteome</keyword>
<accession>A0A7J6TZT2</accession>
<dbReference type="AlphaFoldDB" id="A0A7J6TZT2"/>
<proteinExistence type="predicted"/>
<organism evidence="1 2">
    <name type="scientific">Perkinsus olseni</name>
    <name type="common">Perkinsus atlanticus</name>
    <dbReference type="NCBI Taxonomy" id="32597"/>
    <lineage>
        <taxon>Eukaryota</taxon>
        <taxon>Sar</taxon>
        <taxon>Alveolata</taxon>
        <taxon>Perkinsozoa</taxon>
        <taxon>Perkinsea</taxon>
        <taxon>Perkinsida</taxon>
        <taxon>Perkinsidae</taxon>
        <taxon>Perkinsus</taxon>
    </lineage>
</organism>
<evidence type="ECO:0000313" key="2">
    <source>
        <dbReference type="Proteomes" id="UP000553632"/>
    </source>
</evidence>
<comment type="caution">
    <text evidence="1">The sequence shown here is derived from an EMBL/GenBank/DDBJ whole genome shotgun (WGS) entry which is preliminary data.</text>
</comment>
<dbReference type="EMBL" id="JABANO010007056">
    <property type="protein sequence ID" value="KAF4750773.1"/>
    <property type="molecule type" value="Genomic_DNA"/>
</dbReference>